<sequence>MTAVATSYQDDTSLSPSPFIPFTASHQGSAVAGGSHGDLIAILVRCHARLSTLGPPDTKNDPKVLTRLASFCFGSTTPHHGFGFQEPETRSLCECSE</sequence>
<organism evidence="1 2">
    <name type="scientific">Lichtheimia corymbifera JMRC:FSU:9682</name>
    <dbReference type="NCBI Taxonomy" id="1263082"/>
    <lineage>
        <taxon>Eukaryota</taxon>
        <taxon>Fungi</taxon>
        <taxon>Fungi incertae sedis</taxon>
        <taxon>Mucoromycota</taxon>
        <taxon>Mucoromycotina</taxon>
        <taxon>Mucoromycetes</taxon>
        <taxon>Mucorales</taxon>
        <taxon>Lichtheimiaceae</taxon>
        <taxon>Lichtheimia</taxon>
    </lineage>
</organism>
<evidence type="ECO:0000313" key="1">
    <source>
        <dbReference type="EMBL" id="CDH51029.1"/>
    </source>
</evidence>
<evidence type="ECO:0000313" key="2">
    <source>
        <dbReference type="Proteomes" id="UP000027586"/>
    </source>
</evidence>
<reference evidence="1" key="1">
    <citation type="submission" date="2013-08" db="EMBL/GenBank/DDBJ databases">
        <title>Gene expansion shapes genome architecture in the human pathogen Lichtheimia corymbifera: an evolutionary genomics analysis in the ancient terrestrial Mucorales (Mucoromycotina).</title>
        <authorList>
            <person name="Schwartze V.U."/>
            <person name="Winter S."/>
            <person name="Shelest E."/>
            <person name="Marcet-Houben M."/>
            <person name="Horn F."/>
            <person name="Wehner S."/>
            <person name="Hoffmann K."/>
            <person name="Riege K."/>
            <person name="Sammeth M."/>
            <person name="Nowrousian M."/>
            <person name="Valiante V."/>
            <person name="Linde J."/>
            <person name="Jacobsen I.D."/>
            <person name="Marz M."/>
            <person name="Brakhage A.A."/>
            <person name="Gabaldon T."/>
            <person name="Bocker S."/>
            <person name="Voigt K."/>
        </authorList>
    </citation>
    <scope>NUCLEOTIDE SEQUENCE [LARGE SCALE GENOMIC DNA]</scope>
    <source>
        <strain evidence="1">FSU 9682</strain>
    </source>
</reference>
<proteinExistence type="predicted"/>
<accession>A0A068RM47</accession>
<comment type="caution">
    <text evidence="1">The sequence shown here is derived from an EMBL/GenBank/DDBJ whole genome shotgun (WGS) entry which is preliminary data.</text>
</comment>
<dbReference type="VEuPathDB" id="FungiDB:LCOR_02696.1"/>
<dbReference type="Proteomes" id="UP000027586">
    <property type="component" value="Unassembled WGS sequence"/>
</dbReference>
<dbReference type="AlphaFoldDB" id="A0A068RM47"/>
<dbReference type="EMBL" id="CBTN010000008">
    <property type="protein sequence ID" value="CDH51029.1"/>
    <property type="molecule type" value="Genomic_DNA"/>
</dbReference>
<gene>
    <name evidence="1" type="ORF">LCOR_02696.1</name>
</gene>
<name>A0A068RM47_9FUNG</name>
<keyword evidence="2" id="KW-1185">Reference proteome</keyword>
<protein>
    <submittedName>
        <fullName evidence="1">Uncharacterized protein</fullName>
    </submittedName>
</protein>